<feature type="region of interest" description="Disordered" evidence="1">
    <location>
        <begin position="33"/>
        <end position="55"/>
    </location>
</feature>
<gene>
    <name evidence="2" type="ORF">MONAX_5E008624</name>
</gene>
<keyword evidence="3" id="KW-1185">Reference proteome</keyword>
<sequence>MDSSQFQPSTTVGLRRVRSHVSGLRLLLGVFGQKEPSSPAPQAHLSQNSGVGLRK</sequence>
<organism evidence="2 3">
    <name type="scientific">Marmota monax</name>
    <name type="common">Woodchuck</name>
    <dbReference type="NCBI Taxonomy" id="9995"/>
    <lineage>
        <taxon>Eukaryota</taxon>
        <taxon>Metazoa</taxon>
        <taxon>Chordata</taxon>
        <taxon>Craniata</taxon>
        <taxon>Vertebrata</taxon>
        <taxon>Euteleostomi</taxon>
        <taxon>Mammalia</taxon>
        <taxon>Eutheria</taxon>
        <taxon>Euarchontoglires</taxon>
        <taxon>Glires</taxon>
        <taxon>Rodentia</taxon>
        <taxon>Sciuromorpha</taxon>
        <taxon>Sciuridae</taxon>
        <taxon>Xerinae</taxon>
        <taxon>Marmotini</taxon>
        <taxon>Marmota</taxon>
    </lineage>
</organism>
<evidence type="ECO:0000313" key="3">
    <source>
        <dbReference type="Proteomes" id="UP000335636"/>
    </source>
</evidence>
<protein>
    <submittedName>
        <fullName evidence="2">Uncharacterized protein</fullName>
    </submittedName>
</protein>
<name>A0A5E4AWH6_MARMO</name>
<dbReference type="EMBL" id="CABDUW010000181">
    <property type="protein sequence ID" value="VTJ61724.1"/>
    <property type="molecule type" value="Genomic_DNA"/>
</dbReference>
<evidence type="ECO:0000256" key="1">
    <source>
        <dbReference type="SAM" id="MobiDB-lite"/>
    </source>
</evidence>
<feature type="compositionally biased region" description="Polar residues" evidence="1">
    <location>
        <begin position="44"/>
        <end position="55"/>
    </location>
</feature>
<dbReference type="AlphaFoldDB" id="A0A5E4AWH6"/>
<feature type="non-terminal residue" evidence="2">
    <location>
        <position position="55"/>
    </location>
</feature>
<evidence type="ECO:0000313" key="2">
    <source>
        <dbReference type="EMBL" id="VTJ61724.1"/>
    </source>
</evidence>
<comment type="caution">
    <text evidence="2">The sequence shown here is derived from an EMBL/GenBank/DDBJ whole genome shotgun (WGS) entry which is preliminary data.</text>
</comment>
<proteinExistence type="predicted"/>
<accession>A0A5E4AWH6</accession>
<reference evidence="2" key="1">
    <citation type="submission" date="2019-04" db="EMBL/GenBank/DDBJ databases">
        <authorList>
            <person name="Alioto T."/>
            <person name="Alioto T."/>
        </authorList>
    </citation>
    <scope>NUCLEOTIDE SEQUENCE [LARGE SCALE GENOMIC DNA]</scope>
</reference>
<dbReference type="Proteomes" id="UP000335636">
    <property type="component" value="Unassembled WGS sequence"/>
</dbReference>